<keyword evidence="1" id="KW-0805">Transcription regulation</keyword>
<dbReference type="Gene3D" id="1.10.260.40">
    <property type="entry name" value="lambda repressor-like DNA-binding domains"/>
    <property type="match status" value="1"/>
</dbReference>
<dbReference type="CDD" id="cd01392">
    <property type="entry name" value="HTH_LacI"/>
    <property type="match status" value="1"/>
</dbReference>
<dbReference type="PROSITE" id="PS00356">
    <property type="entry name" value="HTH_LACI_1"/>
    <property type="match status" value="1"/>
</dbReference>
<evidence type="ECO:0000313" key="6">
    <source>
        <dbReference type="Proteomes" id="UP001226750"/>
    </source>
</evidence>
<evidence type="ECO:0000256" key="2">
    <source>
        <dbReference type="ARBA" id="ARBA00023125"/>
    </source>
</evidence>
<evidence type="ECO:0000256" key="3">
    <source>
        <dbReference type="ARBA" id="ARBA00023163"/>
    </source>
</evidence>
<organism evidence="5 6">
    <name type="scientific">Gallibacterium anatis</name>
    <dbReference type="NCBI Taxonomy" id="750"/>
    <lineage>
        <taxon>Bacteria</taxon>
        <taxon>Pseudomonadati</taxon>
        <taxon>Pseudomonadota</taxon>
        <taxon>Gammaproteobacteria</taxon>
        <taxon>Pasteurellales</taxon>
        <taxon>Pasteurellaceae</taxon>
        <taxon>Gallibacterium</taxon>
    </lineage>
</organism>
<evidence type="ECO:0000313" key="5">
    <source>
        <dbReference type="EMBL" id="WIM78907.1"/>
    </source>
</evidence>
<dbReference type="EMBL" id="CP126975">
    <property type="protein sequence ID" value="WIM78907.1"/>
    <property type="molecule type" value="Genomic_DNA"/>
</dbReference>
<dbReference type="Proteomes" id="UP001226750">
    <property type="component" value="Chromosome"/>
</dbReference>
<proteinExistence type="predicted"/>
<keyword evidence="3" id="KW-0804">Transcription</keyword>
<sequence>MLRDMQKKATINDVAKLARVSKATVSRFLNKKFNLIAPDTVARIEQAIEKLNYFPSQIAQGVKRGNTKLIALIVSDINNPYSIELFQGAEKYAFENDYALLLFNTNDSFERETKILKSLSSYQVEGVIIQSLQIENYILSSYSIPVVSVDREISNYKCDLVGLDNKKSTKMMIDYLLNKKFNALLFVTENVHLSQARSIRTQTFKKSIPSDINVVSQVLEVDNSEDSSFLKDEILSFFLKNKDKKIVIISVNGKVAFNLLSILNKLEIKVGRDIGFITFDNPNWSNIIPGGISVLEQPTYDIGYMACKLLINRINKSVVERNIITYSGKLIERDSTKL</sequence>
<dbReference type="PANTHER" id="PTHR30146:SF145">
    <property type="entry name" value="RIBOSE OPERON REPRESSOR"/>
    <property type="match status" value="1"/>
</dbReference>
<dbReference type="InterPro" id="IPR000843">
    <property type="entry name" value="HTH_LacI"/>
</dbReference>
<dbReference type="InterPro" id="IPR028082">
    <property type="entry name" value="Peripla_BP_I"/>
</dbReference>
<dbReference type="Gene3D" id="3.40.50.2300">
    <property type="match status" value="2"/>
</dbReference>
<protein>
    <submittedName>
        <fullName evidence="5">LacI family DNA-binding transcriptional regulator</fullName>
    </submittedName>
</protein>
<keyword evidence="6" id="KW-1185">Reference proteome</keyword>
<dbReference type="GO" id="GO:0003700">
    <property type="term" value="F:DNA-binding transcription factor activity"/>
    <property type="evidence" value="ECO:0007669"/>
    <property type="project" value="TreeGrafter"/>
</dbReference>
<dbReference type="PANTHER" id="PTHR30146">
    <property type="entry name" value="LACI-RELATED TRANSCRIPTIONAL REPRESSOR"/>
    <property type="match status" value="1"/>
</dbReference>
<dbReference type="SMART" id="SM00354">
    <property type="entry name" value="HTH_LACI"/>
    <property type="match status" value="1"/>
</dbReference>
<name>A0AAX3XAU0_9PAST</name>
<dbReference type="GO" id="GO:0055085">
    <property type="term" value="P:transmembrane transport"/>
    <property type="evidence" value="ECO:0007669"/>
    <property type="project" value="UniProtKB-ARBA"/>
</dbReference>
<dbReference type="RefSeq" id="WP_285091091.1">
    <property type="nucleotide sequence ID" value="NZ_CP126975.1"/>
</dbReference>
<accession>A0AAX3XAU0</accession>
<evidence type="ECO:0000259" key="4">
    <source>
        <dbReference type="PROSITE" id="PS50932"/>
    </source>
</evidence>
<dbReference type="Pfam" id="PF13407">
    <property type="entry name" value="Peripla_BP_4"/>
    <property type="match status" value="1"/>
</dbReference>
<gene>
    <name evidence="5" type="ORF">QP018_09010</name>
</gene>
<dbReference type="Pfam" id="PF00356">
    <property type="entry name" value="LacI"/>
    <property type="match status" value="1"/>
</dbReference>
<dbReference type="SUPFAM" id="SSF53822">
    <property type="entry name" value="Periplasmic binding protein-like I"/>
    <property type="match status" value="1"/>
</dbReference>
<feature type="domain" description="HTH lacI-type" evidence="4">
    <location>
        <begin position="9"/>
        <end position="64"/>
    </location>
</feature>
<dbReference type="PROSITE" id="PS50932">
    <property type="entry name" value="HTH_LACI_2"/>
    <property type="match status" value="1"/>
</dbReference>
<dbReference type="SUPFAM" id="SSF47413">
    <property type="entry name" value="lambda repressor-like DNA-binding domains"/>
    <property type="match status" value="1"/>
</dbReference>
<dbReference type="InterPro" id="IPR010982">
    <property type="entry name" value="Lambda_DNA-bd_dom_sf"/>
</dbReference>
<dbReference type="AlphaFoldDB" id="A0AAX3XAU0"/>
<dbReference type="InterPro" id="IPR025997">
    <property type="entry name" value="SBP_2_dom"/>
</dbReference>
<evidence type="ECO:0000256" key="1">
    <source>
        <dbReference type="ARBA" id="ARBA00023015"/>
    </source>
</evidence>
<reference evidence="5 6" key="1">
    <citation type="submission" date="2023-06" db="EMBL/GenBank/DDBJ databases">
        <title>Complete Genome Sequence of Gallibacterium anatis Strain BJF12, Isolated from a chicken with diarrhea.</title>
        <authorList>
            <person name="Guo F."/>
            <person name="Bu W."/>
            <person name="Xu F."/>
            <person name="Wen T."/>
        </authorList>
    </citation>
    <scope>NUCLEOTIDE SEQUENCE [LARGE SCALE GENOMIC DNA]</scope>
    <source>
        <strain evidence="5 6">BJF12</strain>
    </source>
</reference>
<keyword evidence="2 5" id="KW-0238">DNA-binding</keyword>
<dbReference type="GO" id="GO:0000976">
    <property type="term" value="F:transcription cis-regulatory region binding"/>
    <property type="evidence" value="ECO:0007669"/>
    <property type="project" value="TreeGrafter"/>
</dbReference>